<feature type="region of interest" description="Disordered" evidence="1">
    <location>
        <begin position="582"/>
        <end position="624"/>
    </location>
</feature>
<evidence type="ECO:0000313" key="2">
    <source>
        <dbReference type="EMBL" id="KAD3068068.1"/>
    </source>
</evidence>
<feature type="compositionally biased region" description="Basic and acidic residues" evidence="1">
    <location>
        <begin position="693"/>
        <end position="707"/>
    </location>
</feature>
<reference evidence="2 3" key="1">
    <citation type="submission" date="2019-05" db="EMBL/GenBank/DDBJ databases">
        <title>Mikania micrantha, genome provides insights into the molecular mechanism of rapid growth.</title>
        <authorList>
            <person name="Liu B."/>
        </authorList>
    </citation>
    <scope>NUCLEOTIDE SEQUENCE [LARGE SCALE GENOMIC DNA]</scope>
    <source>
        <strain evidence="2">NLD-2019</strain>
        <tissue evidence="2">Leaf</tissue>
    </source>
</reference>
<feature type="region of interest" description="Disordered" evidence="1">
    <location>
        <begin position="693"/>
        <end position="712"/>
    </location>
</feature>
<evidence type="ECO:0000313" key="3">
    <source>
        <dbReference type="Proteomes" id="UP000326396"/>
    </source>
</evidence>
<proteinExistence type="predicted"/>
<evidence type="ECO:0000256" key="1">
    <source>
        <dbReference type="SAM" id="MobiDB-lite"/>
    </source>
</evidence>
<dbReference type="AlphaFoldDB" id="A0A5N6M2Q1"/>
<name>A0A5N6M2Q1_9ASTR</name>
<comment type="caution">
    <text evidence="2">The sequence shown here is derived from an EMBL/GenBank/DDBJ whole genome shotgun (WGS) entry which is preliminary data.</text>
</comment>
<dbReference type="Proteomes" id="UP000326396">
    <property type="component" value="Linkage Group LG7"/>
</dbReference>
<organism evidence="2 3">
    <name type="scientific">Mikania micrantha</name>
    <name type="common">bitter vine</name>
    <dbReference type="NCBI Taxonomy" id="192012"/>
    <lineage>
        <taxon>Eukaryota</taxon>
        <taxon>Viridiplantae</taxon>
        <taxon>Streptophyta</taxon>
        <taxon>Embryophyta</taxon>
        <taxon>Tracheophyta</taxon>
        <taxon>Spermatophyta</taxon>
        <taxon>Magnoliopsida</taxon>
        <taxon>eudicotyledons</taxon>
        <taxon>Gunneridae</taxon>
        <taxon>Pentapetalae</taxon>
        <taxon>asterids</taxon>
        <taxon>campanulids</taxon>
        <taxon>Asterales</taxon>
        <taxon>Asteraceae</taxon>
        <taxon>Asteroideae</taxon>
        <taxon>Heliantheae alliance</taxon>
        <taxon>Eupatorieae</taxon>
        <taxon>Mikania</taxon>
    </lineage>
</organism>
<gene>
    <name evidence="2" type="ORF">E3N88_35948</name>
</gene>
<keyword evidence="3" id="KW-1185">Reference proteome</keyword>
<dbReference type="EMBL" id="SZYD01000017">
    <property type="protein sequence ID" value="KAD3068068.1"/>
    <property type="molecule type" value="Genomic_DNA"/>
</dbReference>
<feature type="compositionally biased region" description="Basic and acidic residues" evidence="1">
    <location>
        <begin position="582"/>
        <end position="596"/>
    </location>
</feature>
<sequence>MVWATPSLPTLSDRVYGEISRNSTKLGWKVNEPAPPCEWITRHSSGTIAYLDSSVKVLDCFASSNMTLRLTVARWAVNSTKLAWKVNEPAPPCEWKTRHDSGTIAYLDSEGTGQLCLHQHDLKAYTAVTCAVRLLPVIHSEFSAKIPPNWHGKSTSQLRFASGSHVKAVGPLLIFGQSGEGTGLLRLLQHDLEAYSCKMSSLSIVILDHTHLKIPFSRNSTKLAWKVIEPAPPCEGITRHGSGTIAYLDSSVKVPDCFASTNMTLRLTAATCSAREKEGNKDNFTTILKGSKRLNKDLLTCKNSTKLAGKVNEPAPLCEWITCHGSGTIAYLDSRKDNEPAPPCEWITRHGSGTIAYLDSSVSYSVRQIKLRESESQVQGVVARAKHNVLVNNLQNVVPMGEKLHWAFPPLREGLANAQRVTPGSGWADQSAEHTLPLIDSLVCKDSSMIRNSQDAGIEEEEAKVTCILIFPSQCIRPVISCYQHYQMKYDLLHNEHLNIGFDALFKVAQTVVIRWDDSITYHHCVHLPPPSLLPSPSPHRTFTASVTFVLVTTPHTFTIVVTNAPPMDELQNLPTDLIKEEVSGDSSSNDHDGSEHVLGPKPESQNQKVGVGIDRPASGPNLESQNQKICIIPPIVNVLPMNTKIKSLGQILVFTGNCSRNTNKVCPFSPHIKCPIAWGQQHNKTIGYEQFRKQPRPSERVQRSDDASQDPLTNLVMEVDNSGSSMSEVVGVTKNYVLEEADKKHAGENQRIQAEKHPNGYLNKQIRDSGIDSITYGSSMSEVVGVTKNYVLEEADNKHAGENQRIQAEKGVLFKDEYPLLNRCHSLNTNPVHNLRKSEGPKRMMMLKQVQVGPTVAIDFCRGLTCEGNFSENSLRYDLLHNEHLNIGFDALFKVAQLLLSFPVKVLEIRHHLICGGVATFSERKRWLGSKSRRKYFMITSFLAFDKQMWRHPAFNMPMCRHPRDKLDPSLLYISEGTGLLRLLQHDLEAYSYKMGSVYTEGPKGFLLEMDVSYGPNLSPNSTKLAWKDNEPALPCEWITRHGSGTIAYLDSSVSYSVRQIKLRGDTALSLKVKF</sequence>
<protein>
    <submittedName>
        <fullName evidence="2">Uncharacterized protein</fullName>
    </submittedName>
</protein>
<accession>A0A5N6M2Q1</accession>